<accession>A0A177BCR6</accession>
<dbReference type="GO" id="GO:0005634">
    <property type="term" value="C:nucleus"/>
    <property type="evidence" value="ECO:0007669"/>
    <property type="project" value="UniProtKB-SubCell"/>
</dbReference>
<dbReference type="InterPro" id="IPR011598">
    <property type="entry name" value="bHLH_dom"/>
</dbReference>
<evidence type="ECO:0000313" key="8">
    <source>
        <dbReference type="EMBL" id="OAF71314.1"/>
    </source>
</evidence>
<dbReference type="GO" id="GO:0046983">
    <property type="term" value="F:protein dimerization activity"/>
    <property type="evidence" value="ECO:0007669"/>
    <property type="project" value="InterPro"/>
</dbReference>
<keyword evidence="9" id="KW-1185">Reference proteome</keyword>
<feature type="region of interest" description="Disordered" evidence="6">
    <location>
        <begin position="1"/>
        <end position="30"/>
    </location>
</feature>
<keyword evidence="5" id="KW-0539">Nucleus</keyword>
<dbReference type="SMART" id="SM00353">
    <property type="entry name" value="HLH"/>
    <property type="match status" value="2"/>
</dbReference>
<dbReference type="GO" id="GO:0000785">
    <property type="term" value="C:chromatin"/>
    <property type="evidence" value="ECO:0007669"/>
    <property type="project" value="TreeGrafter"/>
</dbReference>
<name>A0A177BCR6_9BILA</name>
<dbReference type="GO" id="GO:0000981">
    <property type="term" value="F:DNA-binding transcription factor activity, RNA polymerase II-specific"/>
    <property type="evidence" value="ECO:0007669"/>
    <property type="project" value="TreeGrafter"/>
</dbReference>
<keyword evidence="2" id="KW-0805">Transcription regulation</keyword>
<dbReference type="InterPro" id="IPR051098">
    <property type="entry name" value="NeuroDiff_E-box_TFs"/>
</dbReference>
<dbReference type="PANTHER" id="PTHR11793:SF13">
    <property type="entry name" value="PROTEIN DAUGHTERLESS"/>
    <property type="match status" value="1"/>
</dbReference>
<feature type="domain" description="BHLH" evidence="7">
    <location>
        <begin position="308"/>
        <end position="361"/>
    </location>
</feature>
<dbReference type="EMBL" id="LWCA01000062">
    <property type="protein sequence ID" value="OAF71314.1"/>
    <property type="molecule type" value="Genomic_DNA"/>
</dbReference>
<keyword evidence="4" id="KW-0804">Transcription</keyword>
<dbReference type="Pfam" id="PF00010">
    <property type="entry name" value="HLH"/>
    <property type="match status" value="1"/>
</dbReference>
<evidence type="ECO:0000256" key="6">
    <source>
        <dbReference type="SAM" id="MobiDB-lite"/>
    </source>
</evidence>
<evidence type="ECO:0000256" key="5">
    <source>
        <dbReference type="ARBA" id="ARBA00023242"/>
    </source>
</evidence>
<organism evidence="8 9">
    <name type="scientific">Intoshia linei</name>
    <dbReference type="NCBI Taxonomy" id="1819745"/>
    <lineage>
        <taxon>Eukaryota</taxon>
        <taxon>Metazoa</taxon>
        <taxon>Spiralia</taxon>
        <taxon>Lophotrochozoa</taxon>
        <taxon>Mesozoa</taxon>
        <taxon>Orthonectida</taxon>
        <taxon>Rhopaluridae</taxon>
        <taxon>Intoshia</taxon>
    </lineage>
</organism>
<dbReference type="Gene3D" id="4.10.280.10">
    <property type="entry name" value="Helix-loop-helix DNA-binding domain"/>
    <property type="match status" value="2"/>
</dbReference>
<dbReference type="InterPro" id="IPR036638">
    <property type="entry name" value="HLH_DNA-bd_sf"/>
</dbReference>
<proteinExistence type="predicted"/>
<comment type="caution">
    <text evidence="8">The sequence shown here is derived from an EMBL/GenBank/DDBJ whole genome shotgun (WGS) entry which is preliminary data.</text>
</comment>
<evidence type="ECO:0000256" key="4">
    <source>
        <dbReference type="ARBA" id="ARBA00023163"/>
    </source>
</evidence>
<dbReference type="GO" id="GO:0000978">
    <property type="term" value="F:RNA polymerase II cis-regulatory region sequence-specific DNA binding"/>
    <property type="evidence" value="ECO:0007669"/>
    <property type="project" value="TreeGrafter"/>
</dbReference>
<comment type="subcellular location">
    <subcellularLocation>
        <location evidence="1">Nucleus</location>
    </subcellularLocation>
</comment>
<dbReference type="PANTHER" id="PTHR11793">
    <property type="entry name" value="BASIC HELIX-LOOP-HELIX TRANSCRIPTION FACTOR"/>
    <property type="match status" value="1"/>
</dbReference>
<evidence type="ECO:0000256" key="3">
    <source>
        <dbReference type="ARBA" id="ARBA00023125"/>
    </source>
</evidence>
<dbReference type="Proteomes" id="UP000078046">
    <property type="component" value="Unassembled WGS sequence"/>
</dbReference>
<dbReference type="AlphaFoldDB" id="A0A177BCR6"/>
<sequence>MDSETKFTSKRENEWSSSDSRAESEYDISSPKSKVNVHFLDSNENLRDDSTSDVNDSIKKKNMTFYNCDYDIKCDAVNYNVYTSNESQNFSVGTYAVANDKLISQTSKNTDNSVSLYDIQNSEFSNDYNQISNDSINNDNTGHPNKQIDSDMYEDINQIEDWNEKILTNCENLISNSLKNIEESKPMNDDTQKSSVYGDFLNKGAQNIIHNSEQLRLLTEQQNIHSINQFNNSQIVIENQEKLNEYKNFEVKSHYVRREKFPGNDNFAHNSFDAQYNKLIPFNPVNVNTTEKDTELNAPENKTKKEIIRRQLNNQRERLRVRDINEAYNTLGKIICPFRGNCQNMTKLMILQSSATVIVNLQNKNRQLSVRVRDMNESFQTLKEMIEKSEDIVNKPNTKLNIIDSTIHLIKTLEKNVKGTSCVQVVCFLEQKLDTTAKLLVAKSQQSEQNNDQRGICHSIPRDGELDNTAEPMHNGGIDKLVIGTTPEHSNVREDFQESNGDDRTDVKLSDNAIIILQRNLQTYKPTSDVWQQKSRICSDRSVLQSNSIPKKIKLSVTSAPNTYISSSNVGCSKYESESKWRTMK</sequence>
<protein>
    <recommendedName>
        <fullName evidence="7">BHLH domain-containing protein</fullName>
    </recommendedName>
</protein>
<evidence type="ECO:0000259" key="7">
    <source>
        <dbReference type="PROSITE" id="PS50888"/>
    </source>
</evidence>
<feature type="domain" description="BHLH" evidence="7">
    <location>
        <begin position="359"/>
        <end position="413"/>
    </location>
</feature>
<keyword evidence="3" id="KW-0238">DNA-binding</keyword>
<gene>
    <name evidence="8" type="ORF">A3Q56_00888</name>
</gene>
<evidence type="ECO:0000256" key="1">
    <source>
        <dbReference type="ARBA" id="ARBA00004123"/>
    </source>
</evidence>
<feature type="region of interest" description="Disordered" evidence="6">
    <location>
        <begin position="450"/>
        <end position="477"/>
    </location>
</feature>
<dbReference type="PROSITE" id="PS50888">
    <property type="entry name" value="BHLH"/>
    <property type="match status" value="2"/>
</dbReference>
<evidence type="ECO:0000313" key="9">
    <source>
        <dbReference type="Proteomes" id="UP000078046"/>
    </source>
</evidence>
<reference evidence="8 9" key="1">
    <citation type="submission" date="2016-04" db="EMBL/GenBank/DDBJ databases">
        <title>The genome of Intoshia linei affirms orthonectids as highly simplified spiralians.</title>
        <authorList>
            <person name="Mikhailov K.V."/>
            <person name="Slusarev G.S."/>
            <person name="Nikitin M.A."/>
            <person name="Logacheva M.D."/>
            <person name="Penin A."/>
            <person name="Aleoshin V."/>
            <person name="Panchin Y.V."/>
        </authorList>
    </citation>
    <scope>NUCLEOTIDE SEQUENCE [LARGE SCALE GENOMIC DNA]</scope>
    <source>
        <strain evidence="8">Intl2013</strain>
        <tissue evidence="8">Whole animal</tissue>
    </source>
</reference>
<dbReference type="GO" id="GO:0005667">
    <property type="term" value="C:transcription regulator complex"/>
    <property type="evidence" value="ECO:0007669"/>
    <property type="project" value="TreeGrafter"/>
</dbReference>
<dbReference type="SUPFAM" id="SSF47459">
    <property type="entry name" value="HLH, helix-loop-helix DNA-binding domain"/>
    <property type="match status" value="1"/>
</dbReference>
<evidence type="ECO:0000256" key="2">
    <source>
        <dbReference type="ARBA" id="ARBA00023015"/>
    </source>
</evidence>
<feature type="compositionally biased region" description="Basic and acidic residues" evidence="6">
    <location>
        <begin position="1"/>
        <end position="24"/>
    </location>
</feature>